<evidence type="ECO:0000313" key="2">
    <source>
        <dbReference type="EMBL" id="KKQ65545.1"/>
    </source>
</evidence>
<name>A0A0G0JR17_9BACT</name>
<keyword evidence="1" id="KW-1133">Transmembrane helix</keyword>
<reference evidence="2 3" key="1">
    <citation type="journal article" date="2015" name="Nature">
        <title>rRNA introns, odd ribosomes, and small enigmatic genomes across a large radiation of phyla.</title>
        <authorList>
            <person name="Brown C.T."/>
            <person name="Hug L.A."/>
            <person name="Thomas B.C."/>
            <person name="Sharon I."/>
            <person name="Castelle C.J."/>
            <person name="Singh A."/>
            <person name="Wilkins M.J."/>
            <person name="Williams K.H."/>
            <person name="Banfield J.F."/>
        </authorList>
    </citation>
    <scope>NUCLEOTIDE SEQUENCE [LARGE SCALE GENOMIC DNA]</scope>
</reference>
<dbReference type="EMBL" id="LBUP01000010">
    <property type="protein sequence ID" value="KKQ65545.1"/>
    <property type="molecule type" value="Genomic_DNA"/>
</dbReference>
<comment type="caution">
    <text evidence="2">The sequence shown here is derived from an EMBL/GenBank/DDBJ whole genome shotgun (WGS) entry which is preliminary data.</text>
</comment>
<organism evidence="2 3">
    <name type="scientific">Candidatus Daviesbacteria bacterium GW2011_GWA2_38_24</name>
    <dbReference type="NCBI Taxonomy" id="1618422"/>
    <lineage>
        <taxon>Bacteria</taxon>
        <taxon>Candidatus Daviesiibacteriota</taxon>
    </lineage>
</organism>
<sequence length="190" mass="22060">MEVQGNNLQEFNIIEPSRNKNWPLILKRYWLVMTLILVSLIVGIVWLFFKNYDGKNSRQSLNLKSTKQNTESKNTNSGLYYQNHPTLYAIKLEYDPSNETTTERATGTVQADPPYKLSSQPKSDPDFFVYKVEVLDSNKIIESGWYQLLKKEILTSKNTYLFTINVTYSPKKFIRITLPDKTAIWSGKMS</sequence>
<accession>A0A0G0JR17</accession>
<protein>
    <submittedName>
        <fullName evidence="2">Uncharacterized protein</fullName>
    </submittedName>
</protein>
<dbReference type="AlphaFoldDB" id="A0A0G0JR17"/>
<keyword evidence="1" id="KW-0812">Transmembrane</keyword>
<feature type="transmembrane region" description="Helical" evidence="1">
    <location>
        <begin position="29"/>
        <end position="49"/>
    </location>
</feature>
<gene>
    <name evidence="2" type="ORF">US86_C0010G0019</name>
</gene>
<dbReference type="Proteomes" id="UP000034235">
    <property type="component" value="Unassembled WGS sequence"/>
</dbReference>
<keyword evidence="1" id="KW-0472">Membrane</keyword>
<evidence type="ECO:0000313" key="3">
    <source>
        <dbReference type="Proteomes" id="UP000034235"/>
    </source>
</evidence>
<evidence type="ECO:0000256" key="1">
    <source>
        <dbReference type="SAM" id="Phobius"/>
    </source>
</evidence>
<proteinExistence type="predicted"/>